<dbReference type="GO" id="GO:0003677">
    <property type="term" value="F:DNA binding"/>
    <property type="evidence" value="ECO:0007669"/>
    <property type="project" value="UniProtKB-KW"/>
</dbReference>
<dbReference type="PANTHER" id="PTHR36206">
    <property type="entry name" value="ASPERCRYPTIN BIOSYNTHESIS CLUSTER-SPECIFIC TRANSCRIPTION REGULATOR ATNN-RELATED"/>
    <property type="match status" value="1"/>
</dbReference>
<dbReference type="Gene3D" id="4.10.240.10">
    <property type="entry name" value="Zn(2)-C6 fungal-type DNA-binding domain"/>
    <property type="match status" value="1"/>
</dbReference>
<evidence type="ECO:0000256" key="4">
    <source>
        <dbReference type="ARBA" id="ARBA00023125"/>
    </source>
</evidence>
<gene>
    <name evidence="8" type="ORF">EDD36DRAFT_308724</name>
</gene>
<accession>A0AAN6DUD1</accession>
<dbReference type="InterPro" id="IPR036864">
    <property type="entry name" value="Zn2-C6_fun-type_DNA-bd_sf"/>
</dbReference>
<sequence>MARKGSTKVRTGCLTCKIRKVKCDEAEPCCKRCTSTGRKCDGYPQTRLDLSLHEPIHLNMTDSSGDEVRALAFFRQMAGPALSGHSESYFWTNVVMQLSHHKPAVRHAVLAVSSLYEQFQEVSKSTNVASTNLFALRHYNAAIKELRLARDETVVLVVCALFICVESLQGNHQSAIEHCRSGILVFNKADSLTVWARDHLLGVFCRMGVFPFFFGCDASSFPCVAGLIPGSSAPFSSIMDAQSSLDLILSASIRFVRCSDKYRLGELRQSSIPESMREKQDSLVKSLDKWQCAFSNSRKESGSDLLTCCLLQMKALVVQIWVNVALEQSEMAYDQYVDRFQSIIDLASQAALSRSQQSRPRPSFIFDMGFTPLLYFAAMKCRDLSIRLVALSFMTTLGVARETLWDLSTMYRVARRLIEIEHDIDLDSPQNPLPRHIVLEERRVKEVLLRDLEFRRDEHGCKQLWAHMHSIVWRPIDELVTQSEWITLS</sequence>
<dbReference type="GO" id="GO:0008270">
    <property type="term" value="F:zinc ion binding"/>
    <property type="evidence" value="ECO:0007669"/>
    <property type="project" value="InterPro"/>
</dbReference>
<evidence type="ECO:0000256" key="2">
    <source>
        <dbReference type="ARBA" id="ARBA00022833"/>
    </source>
</evidence>
<feature type="domain" description="Zn(2)-C6 fungal-type" evidence="7">
    <location>
        <begin position="12"/>
        <end position="40"/>
    </location>
</feature>
<dbReference type="InterPro" id="IPR001138">
    <property type="entry name" value="Zn2Cys6_DnaBD"/>
</dbReference>
<keyword evidence="1" id="KW-0479">Metal-binding</keyword>
<evidence type="ECO:0000256" key="5">
    <source>
        <dbReference type="ARBA" id="ARBA00023163"/>
    </source>
</evidence>
<keyword evidence="5" id="KW-0804">Transcription</keyword>
<evidence type="ECO:0000313" key="9">
    <source>
        <dbReference type="Proteomes" id="UP001203852"/>
    </source>
</evidence>
<dbReference type="Pfam" id="PF11951">
    <property type="entry name" value="Fungal_trans_2"/>
    <property type="match status" value="1"/>
</dbReference>
<dbReference type="PROSITE" id="PS00463">
    <property type="entry name" value="ZN2_CY6_FUNGAL_1"/>
    <property type="match status" value="1"/>
</dbReference>
<keyword evidence="4" id="KW-0238">DNA-binding</keyword>
<dbReference type="PANTHER" id="PTHR36206:SF16">
    <property type="entry name" value="TRANSCRIPTION FACTOR DOMAIN-CONTAINING PROTEIN-RELATED"/>
    <property type="match status" value="1"/>
</dbReference>
<dbReference type="Pfam" id="PF00172">
    <property type="entry name" value="Zn_clus"/>
    <property type="match status" value="1"/>
</dbReference>
<dbReference type="PROSITE" id="PS50048">
    <property type="entry name" value="ZN2_CY6_FUNGAL_2"/>
    <property type="match status" value="1"/>
</dbReference>
<dbReference type="InterPro" id="IPR052360">
    <property type="entry name" value="Transcr_Regulatory_Proteins"/>
</dbReference>
<name>A0AAN6DUD1_9EURO</name>
<evidence type="ECO:0000313" key="8">
    <source>
        <dbReference type="EMBL" id="KAI1610970.1"/>
    </source>
</evidence>
<dbReference type="InterPro" id="IPR021858">
    <property type="entry name" value="Fun_TF"/>
</dbReference>
<evidence type="ECO:0000256" key="1">
    <source>
        <dbReference type="ARBA" id="ARBA00022723"/>
    </source>
</evidence>
<keyword evidence="2" id="KW-0862">Zinc</keyword>
<keyword evidence="9" id="KW-1185">Reference proteome</keyword>
<dbReference type="GO" id="GO:0000981">
    <property type="term" value="F:DNA-binding transcription factor activity, RNA polymerase II-specific"/>
    <property type="evidence" value="ECO:0007669"/>
    <property type="project" value="InterPro"/>
</dbReference>
<organism evidence="8 9">
    <name type="scientific">Exophiala viscosa</name>
    <dbReference type="NCBI Taxonomy" id="2486360"/>
    <lineage>
        <taxon>Eukaryota</taxon>
        <taxon>Fungi</taxon>
        <taxon>Dikarya</taxon>
        <taxon>Ascomycota</taxon>
        <taxon>Pezizomycotina</taxon>
        <taxon>Eurotiomycetes</taxon>
        <taxon>Chaetothyriomycetidae</taxon>
        <taxon>Chaetothyriales</taxon>
        <taxon>Herpotrichiellaceae</taxon>
        <taxon>Exophiala</taxon>
    </lineage>
</organism>
<proteinExistence type="predicted"/>
<dbReference type="CDD" id="cd00067">
    <property type="entry name" value="GAL4"/>
    <property type="match status" value="1"/>
</dbReference>
<comment type="caution">
    <text evidence="8">The sequence shown here is derived from an EMBL/GenBank/DDBJ whole genome shotgun (WGS) entry which is preliminary data.</text>
</comment>
<dbReference type="SUPFAM" id="SSF57701">
    <property type="entry name" value="Zn2/Cys6 DNA-binding domain"/>
    <property type="match status" value="1"/>
</dbReference>
<evidence type="ECO:0000259" key="7">
    <source>
        <dbReference type="PROSITE" id="PS50048"/>
    </source>
</evidence>
<keyword evidence="3" id="KW-0805">Transcription regulation</keyword>
<keyword evidence="6" id="KW-0539">Nucleus</keyword>
<dbReference type="SMART" id="SM00066">
    <property type="entry name" value="GAL4"/>
    <property type="match status" value="1"/>
</dbReference>
<dbReference type="AlphaFoldDB" id="A0AAN6DUD1"/>
<evidence type="ECO:0000256" key="6">
    <source>
        <dbReference type="ARBA" id="ARBA00023242"/>
    </source>
</evidence>
<dbReference type="EMBL" id="MU404357">
    <property type="protein sequence ID" value="KAI1610970.1"/>
    <property type="molecule type" value="Genomic_DNA"/>
</dbReference>
<protein>
    <recommendedName>
        <fullName evidence="7">Zn(2)-C6 fungal-type domain-containing protein</fullName>
    </recommendedName>
</protein>
<dbReference type="Proteomes" id="UP001203852">
    <property type="component" value="Unassembled WGS sequence"/>
</dbReference>
<reference evidence="8" key="1">
    <citation type="journal article" date="2022" name="bioRxiv">
        <title>Deciphering the potential niche of two novel black yeast fungi from a biological soil crust based on their genomes, phenotypes, and melanin regulation.</title>
        <authorList>
            <consortium name="DOE Joint Genome Institute"/>
            <person name="Carr E.C."/>
            <person name="Barton Q."/>
            <person name="Grambo S."/>
            <person name="Sullivan M."/>
            <person name="Renfro C.M."/>
            <person name="Kuo A."/>
            <person name="Pangilinan J."/>
            <person name="Lipzen A."/>
            <person name="Keymanesh K."/>
            <person name="Savage E."/>
            <person name="Barry K."/>
            <person name="Grigoriev I.V."/>
            <person name="Riekhof W.R."/>
            <person name="Harris S.S."/>
        </authorList>
    </citation>
    <scope>NUCLEOTIDE SEQUENCE</scope>
    <source>
        <strain evidence="8">JF 03-4F</strain>
    </source>
</reference>
<evidence type="ECO:0000256" key="3">
    <source>
        <dbReference type="ARBA" id="ARBA00023015"/>
    </source>
</evidence>